<dbReference type="STRING" id="57577.A0A2K3PL29"/>
<evidence type="ECO:0000313" key="5">
    <source>
        <dbReference type="Proteomes" id="UP000236291"/>
    </source>
</evidence>
<keyword evidence="2" id="KW-0378">Hydrolase</keyword>
<comment type="similarity">
    <text evidence="1">Belongs to the AB hydrolase superfamily.</text>
</comment>
<dbReference type="Gene3D" id="3.40.50.1820">
    <property type="entry name" value="alpha/beta hydrolase"/>
    <property type="match status" value="1"/>
</dbReference>
<organism evidence="4 5">
    <name type="scientific">Trifolium pratense</name>
    <name type="common">Red clover</name>
    <dbReference type="NCBI Taxonomy" id="57577"/>
    <lineage>
        <taxon>Eukaryota</taxon>
        <taxon>Viridiplantae</taxon>
        <taxon>Streptophyta</taxon>
        <taxon>Embryophyta</taxon>
        <taxon>Tracheophyta</taxon>
        <taxon>Spermatophyta</taxon>
        <taxon>Magnoliopsida</taxon>
        <taxon>eudicotyledons</taxon>
        <taxon>Gunneridae</taxon>
        <taxon>Pentapetalae</taxon>
        <taxon>rosids</taxon>
        <taxon>fabids</taxon>
        <taxon>Fabales</taxon>
        <taxon>Fabaceae</taxon>
        <taxon>Papilionoideae</taxon>
        <taxon>50 kb inversion clade</taxon>
        <taxon>NPAAA clade</taxon>
        <taxon>Hologalegina</taxon>
        <taxon>IRL clade</taxon>
        <taxon>Trifolieae</taxon>
        <taxon>Trifolium</taxon>
    </lineage>
</organism>
<dbReference type="PANTHER" id="PTHR43039">
    <property type="entry name" value="ESTERASE-RELATED"/>
    <property type="match status" value="1"/>
</dbReference>
<evidence type="ECO:0000313" key="4">
    <source>
        <dbReference type="EMBL" id="PNY16001.1"/>
    </source>
</evidence>
<feature type="non-terminal residue" evidence="4">
    <location>
        <position position="262"/>
    </location>
</feature>
<evidence type="ECO:0000256" key="1">
    <source>
        <dbReference type="ARBA" id="ARBA00008645"/>
    </source>
</evidence>
<dbReference type="EMBL" id="ASHM01008145">
    <property type="protein sequence ID" value="PNY16001.1"/>
    <property type="molecule type" value="Genomic_DNA"/>
</dbReference>
<proteinExistence type="inferred from homology"/>
<name>A0A2K3PL29_TRIPR</name>
<dbReference type="FunFam" id="3.40.50.1820:FF:000042">
    <property type="entry name" value="probable strigolactone esterase DAD2"/>
    <property type="match status" value="1"/>
</dbReference>
<feature type="domain" description="AB hydrolase-1" evidence="3">
    <location>
        <begin position="23"/>
        <end position="126"/>
    </location>
</feature>
<gene>
    <name evidence="4" type="ORF">L195_g012709</name>
</gene>
<dbReference type="Proteomes" id="UP000236291">
    <property type="component" value="Unassembled WGS sequence"/>
</dbReference>
<dbReference type="GO" id="GO:0016787">
    <property type="term" value="F:hydrolase activity"/>
    <property type="evidence" value="ECO:0007669"/>
    <property type="project" value="UniProtKB-KW"/>
</dbReference>
<dbReference type="InterPro" id="IPR029058">
    <property type="entry name" value="AB_hydrolase_fold"/>
</dbReference>
<accession>A0A2K3PL29</accession>
<sequence length="262" mass="29055">MVTPKKSLSTDLNARTIGSGPETIVLCHGFGTDQSIWNKVVPLLAENYSVVLFDWPFSGAITNKSLYSHSKYTSYEPYADDLITLMDEMDLNCITFVGHSMSAMIGCIASIKKPELFKKIILLCASPRYINTDDYIGGFERSDIENLISTINSQYEIWVSAYGPIAVDSNDADSVEKFQKCLKNMGGEVAISLAKTVFLSDYRDMVENVEIPCTIIQSSNDVGVPLSIGHYLNEKIKGVSNLEFIDMIGHFPQLTAHIKLVE</sequence>
<reference evidence="4 5" key="2">
    <citation type="journal article" date="2017" name="Front. Plant Sci.">
        <title>Gene Classification and Mining of Molecular Markers Useful in Red Clover (Trifolium pratense) Breeding.</title>
        <authorList>
            <person name="Istvanek J."/>
            <person name="Dluhosova J."/>
            <person name="Dluhos P."/>
            <person name="Patkova L."/>
            <person name="Nedelnik J."/>
            <person name="Repkova J."/>
        </authorList>
    </citation>
    <scope>NUCLEOTIDE SEQUENCE [LARGE SCALE GENOMIC DNA]</scope>
    <source>
        <strain evidence="5">cv. Tatra</strain>
        <tissue evidence="4">Young leaves</tissue>
    </source>
</reference>
<dbReference type="InterPro" id="IPR000073">
    <property type="entry name" value="AB_hydrolase_1"/>
</dbReference>
<dbReference type="AlphaFoldDB" id="A0A2K3PL29"/>
<evidence type="ECO:0000259" key="3">
    <source>
        <dbReference type="Pfam" id="PF00561"/>
    </source>
</evidence>
<dbReference type="Pfam" id="PF00561">
    <property type="entry name" value="Abhydrolase_1"/>
    <property type="match status" value="1"/>
</dbReference>
<comment type="caution">
    <text evidence="4">The sequence shown here is derived from an EMBL/GenBank/DDBJ whole genome shotgun (WGS) entry which is preliminary data.</text>
</comment>
<protein>
    <submittedName>
        <fullName evidence="4">Sigma factor sigB regulation protein rsbQ</fullName>
    </submittedName>
</protein>
<evidence type="ECO:0000256" key="2">
    <source>
        <dbReference type="ARBA" id="ARBA00022801"/>
    </source>
</evidence>
<dbReference type="SUPFAM" id="SSF53474">
    <property type="entry name" value="alpha/beta-Hydrolases"/>
    <property type="match status" value="1"/>
</dbReference>
<reference evidence="4 5" key="1">
    <citation type="journal article" date="2014" name="Am. J. Bot.">
        <title>Genome assembly and annotation for red clover (Trifolium pratense; Fabaceae).</title>
        <authorList>
            <person name="Istvanek J."/>
            <person name="Jaros M."/>
            <person name="Krenek A."/>
            <person name="Repkova J."/>
        </authorList>
    </citation>
    <scope>NUCLEOTIDE SEQUENCE [LARGE SCALE GENOMIC DNA]</scope>
    <source>
        <strain evidence="5">cv. Tatra</strain>
        <tissue evidence="4">Young leaves</tissue>
    </source>
</reference>